<dbReference type="RefSeq" id="WP_129603419.1">
    <property type="nucleotide sequence ID" value="NZ_SBLB01000005.1"/>
</dbReference>
<dbReference type="Proteomes" id="UP000290407">
    <property type="component" value="Unassembled WGS sequence"/>
</dbReference>
<dbReference type="EMBL" id="SBLB01000005">
    <property type="protein sequence ID" value="RYC68605.1"/>
    <property type="molecule type" value="Genomic_DNA"/>
</dbReference>
<keyword evidence="2" id="KW-1185">Reference proteome</keyword>
<proteinExistence type="predicted"/>
<organism evidence="1 2">
    <name type="scientific">Spirosoma sordidisoli</name>
    <dbReference type="NCBI Taxonomy" id="2502893"/>
    <lineage>
        <taxon>Bacteria</taxon>
        <taxon>Pseudomonadati</taxon>
        <taxon>Bacteroidota</taxon>
        <taxon>Cytophagia</taxon>
        <taxon>Cytophagales</taxon>
        <taxon>Cytophagaceae</taxon>
        <taxon>Spirosoma</taxon>
    </lineage>
</organism>
<evidence type="ECO:0000313" key="1">
    <source>
        <dbReference type="EMBL" id="RYC68605.1"/>
    </source>
</evidence>
<name>A0A4Q2UM65_9BACT</name>
<gene>
    <name evidence="1" type="ORF">EQG79_19870</name>
</gene>
<protein>
    <submittedName>
        <fullName evidence="1">Uncharacterized protein</fullName>
    </submittedName>
</protein>
<evidence type="ECO:0000313" key="2">
    <source>
        <dbReference type="Proteomes" id="UP000290407"/>
    </source>
</evidence>
<reference evidence="1 2" key="1">
    <citation type="submission" date="2019-01" db="EMBL/GenBank/DDBJ databases">
        <title>Spirosoma flava sp. nov., a propanil-degrading bacterium isolated from herbicide-contaminated soil.</title>
        <authorList>
            <person name="Zhang L."/>
            <person name="Jiang J.-D."/>
        </authorList>
    </citation>
    <scope>NUCLEOTIDE SEQUENCE [LARGE SCALE GENOMIC DNA]</scope>
    <source>
        <strain evidence="1 2">TY50</strain>
    </source>
</reference>
<sequence>MNQYILDYSNPGRAKRRSGRNFRARLRMYRVYRRMLMLLSGLVCGISLLSLAHQRTETQLIQQRYDAQLIQYDSLLAAKLEVDQQLAKVYRRLSLEPRTDRVRYAPSRD</sequence>
<accession>A0A4Q2UM65</accession>
<dbReference type="AlphaFoldDB" id="A0A4Q2UM65"/>
<comment type="caution">
    <text evidence="1">The sequence shown here is derived from an EMBL/GenBank/DDBJ whole genome shotgun (WGS) entry which is preliminary data.</text>
</comment>